<evidence type="ECO:0000313" key="2">
    <source>
        <dbReference type="Proteomes" id="UP000033615"/>
    </source>
</evidence>
<reference evidence="1" key="1">
    <citation type="submission" date="2016-12" db="EMBL/GenBank/DDBJ databases">
        <title>Genome sequence of Streptomyces antioxidans MUSC 164.</title>
        <authorList>
            <person name="Lee L.-H."/>
            <person name="Ser H.-L."/>
        </authorList>
    </citation>
    <scope>NUCLEOTIDE SEQUENCE [LARGE SCALE GENOMIC DNA]</scope>
    <source>
        <strain evidence="1">MUSC 164</strain>
    </source>
</reference>
<dbReference type="Proteomes" id="UP000033615">
    <property type="component" value="Unassembled WGS sequence"/>
</dbReference>
<keyword evidence="2" id="KW-1185">Reference proteome</keyword>
<accession>A0A1V4CUL5</accession>
<proteinExistence type="predicted"/>
<comment type="caution">
    <text evidence="1">The sequence shown here is derived from an EMBL/GenBank/DDBJ whole genome shotgun (WGS) entry which is preliminary data.</text>
</comment>
<sequence>MDGVSTYLALTFGTLLSSQGTDASFETVSPASPGASLRCFQPYQTRFPTVSDPNSVSDGRWRGLAFRLPRLYQNFFRVDFHPRRWAPSETVECSGFPSGGAVNVLERGSSMQIGEPRRVFSAGPVLRGRQGRPPG</sequence>
<protein>
    <submittedName>
        <fullName evidence="1">Uncharacterized protein</fullName>
    </submittedName>
</protein>
<evidence type="ECO:0000313" key="1">
    <source>
        <dbReference type="EMBL" id="OPF71136.1"/>
    </source>
</evidence>
<dbReference type="EMBL" id="LAKD02000122">
    <property type="protein sequence ID" value="OPF71136.1"/>
    <property type="molecule type" value="Genomic_DNA"/>
</dbReference>
<gene>
    <name evidence="1" type="ORF">VT50_0235230</name>
</gene>
<dbReference type="AlphaFoldDB" id="A0A1V4CUL5"/>
<organism evidence="1 2">
    <name type="scientific">Streptomyces antioxidans</name>
    <dbReference type="NCBI Taxonomy" id="1507734"/>
    <lineage>
        <taxon>Bacteria</taxon>
        <taxon>Bacillati</taxon>
        <taxon>Actinomycetota</taxon>
        <taxon>Actinomycetes</taxon>
        <taxon>Kitasatosporales</taxon>
        <taxon>Streptomycetaceae</taxon>
        <taxon>Streptomyces</taxon>
    </lineage>
</organism>
<name>A0A1V4CUL5_9ACTN</name>